<dbReference type="GO" id="GO:0000930">
    <property type="term" value="C:gamma-tubulin complex"/>
    <property type="evidence" value="ECO:0007669"/>
    <property type="project" value="TreeGrafter"/>
</dbReference>
<dbReference type="GO" id="GO:0051225">
    <property type="term" value="P:spindle assembly"/>
    <property type="evidence" value="ECO:0007669"/>
    <property type="project" value="TreeGrafter"/>
</dbReference>
<evidence type="ECO:0000256" key="3">
    <source>
        <dbReference type="ARBA" id="ARBA00023212"/>
    </source>
</evidence>
<keyword evidence="1 4" id="KW-0963">Cytoplasm</keyword>
<dbReference type="Proteomes" id="UP000238350">
    <property type="component" value="Unassembled WGS sequence"/>
</dbReference>
<dbReference type="GO" id="GO:0000278">
    <property type="term" value="P:mitotic cell cycle"/>
    <property type="evidence" value="ECO:0007669"/>
    <property type="project" value="TreeGrafter"/>
</dbReference>
<keyword evidence="3 4" id="KW-0206">Cytoskeleton</keyword>
<proteinExistence type="inferred from homology"/>
<name>A0A2T0FBT3_9ASCO</name>
<dbReference type="AlphaFoldDB" id="A0A2T0FBT3"/>
<dbReference type="OrthoDB" id="4083757at2759"/>
<dbReference type="GO" id="GO:0000922">
    <property type="term" value="C:spindle pole"/>
    <property type="evidence" value="ECO:0007669"/>
    <property type="project" value="InterPro"/>
</dbReference>
<dbReference type="GeneID" id="36513768"/>
<comment type="subcellular location">
    <subcellularLocation>
        <location evidence="4">Cytoplasm</location>
        <location evidence="4">Cytoskeleton</location>
        <location evidence="4">Microtubule organizing center</location>
    </subcellularLocation>
</comment>
<evidence type="ECO:0000313" key="6">
    <source>
        <dbReference type="Proteomes" id="UP000238350"/>
    </source>
</evidence>
<evidence type="ECO:0000256" key="4">
    <source>
        <dbReference type="RuleBase" id="RU363050"/>
    </source>
</evidence>
<sequence>MGSQAVYPELVLEPSTQYPLDDRQSKKVCRRGLAICTGKVPRRLTLPRLPSRPPSPTAKAVSTWDEVIPNENHIMQDVPISEQSLKDQDAYFSEPAYPAQEVLYAAANAVRGEGSQFVLWDYETIRLQVRPVRMVSISSAATTGMLQECANVGSYVRRLRYVVTRIESSQANQILLALASAIEDEVDRIIQIELDTRHTLGLLSSIQEPANMAYLLARVVGCADLSVAAELRLLPSTPHLLNTAYNEMLRIQLEPVKYAVLWKIVGRTIEPWLAQLNRMLGSDPSIFSIPAEVMVADFLPDMFIVRQGPFFALDPSRLPKFMSSRIAQLAVECLNCGLILKYLTPSLELPIAWFSCFHASSSLGLNYGMSSDPFNPGHLDSEYTAPPRTISNGTPKDPELAMFALVQPIEQRHAVLNAAAMEMLSHKLEPVTLKGHADILVNIFCLKNGNLFASLQNNIETLNKESDAAKWELAADAVKETLIRTIEQLELPPHCVIFNFKRPNDKSLTSPVSPVYVVPAPADMILTPEIVHHSTIIFHILIELQTSVQNAIKTNDRVETQKLFRDLFDISLVVSTFSNDLAAALNNQDQKLAGLINAFSQISNVATNIRQIIGKERKR</sequence>
<evidence type="ECO:0000313" key="5">
    <source>
        <dbReference type="EMBL" id="PRT52399.1"/>
    </source>
</evidence>
<evidence type="ECO:0000256" key="1">
    <source>
        <dbReference type="ARBA" id="ARBA00022490"/>
    </source>
</evidence>
<organism evidence="5 6">
    <name type="scientific">Wickerhamiella sorbophila</name>
    <dbReference type="NCBI Taxonomy" id="45607"/>
    <lineage>
        <taxon>Eukaryota</taxon>
        <taxon>Fungi</taxon>
        <taxon>Dikarya</taxon>
        <taxon>Ascomycota</taxon>
        <taxon>Saccharomycotina</taxon>
        <taxon>Dipodascomycetes</taxon>
        <taxon>Dipodascales</taxon>
        <taxon>Trichomonascaceae</taxon>
        <taxon>Wickerhamiella</taxon>
    </lineage>
</organism>
<dbReference type="GO" id="GO:0043015">
    <property type="term" value="F:gamma-tubulin binding"/>
    <property type="evidence" value="ECO:0007669"/>
    <property type="project" value="InterPro"/>
</dbReference>
<comment type="caution">
    <text evidence="5">The sequence shown here is derived from an EMBL/GenBank/DDBJ whole genome shotgun (WGS) entry which is preliminary data.</text>
</comment>
<dbReference type="STRING" id="45607.A0A2T0FBT3"/>
<keyword evidence="6" id="KW-1185">Reference proteome</keyword>
<dbReference type="PANTHER" id="PTHR19302:SF33">
    <property type="entry name" value="GAMMA-TUBULIN COMPLEX COMPONENT 5"/>
    <property type="match status" value="1"/>
</dbReference>
<dbReference type="GO" id="GO:0051321">
    <property type="term" value="P:meiotic cell cycle"/>
    <property type="evidence" value="ECO:0007669"/>
    <property type="project" value="TreeGrafter"/>
</dbReference>
<keyword evidence="2 4" id="KW-0493">Microtubule</keyword>
<reference evidence="5 6" key="1">
    <citation type="submission" date="2017-04" db="EMBL/GenBank/DDBJ databases">
        <title>Genome sequencing of [Candida] sorbophila.</title>
        <authorList>
            <person name="Ahn J.O."/>
        </authorList>
    </citation>
    <scope>NUCLEOTIDE SEQUENCE [LARGE SCALE GENOMIC DNA]</scope>
    <source>
        <strain evidence="5 6">DS02</strain>
    </source>
</reference>
<dbReference type="GO" id="GO:0031122">
    <property type="term" value="P:cytoplasmic microtubule organization"/>
    <property type="evidence" value="ECO:0007669"/>
    <property type="project" value="TreeGrafter"/>
</dbReference>
<dbReference type="GO" id="GO:0007020">
    <property type="term" value="P:microtubule nucleation"/>
    <property type="evidence" value="ECO:0007669"/>
    <property type="project" value="InterPro"/>
</dbReference>
<dbReference type="GO" id="GO:0005874">
    <property type="term" value="C:microtubule"/>
    <property type="evidence" value="ECO:0007669"/>
    <property type="project" value="UniProtKB-KW"/>
</dbReference>
<evidence type="ECO:0000256" key="2">
    <source>
        <dbReference type="ARBA" id="ARBA00022701"/>
    </source>
</evidence>
<dbReference type="InterPro" id="IPR007259">
    <property type="entry name" value="GCP"/>
</dbReference>
<dbReference type="EMBL" id="NDIQ01000001">
    <property type="protein sequence ID" value="PRT52399.1"/>
    <property type="molecule type" value="Genomic_DNA"/>
</dbReference>
<dbReference type="PANTHER" id="PTHR19302">
    <property type="entry name" value="GAMMA TUBULIN COMPLEX PROTEIN"/>
    <property type="match status" value="1"/>
</dbReference>
<protein>
    <recommendedName>
        <fullName evidence="4">Spindle pole body component</fullName>
    </recommendedName>
</protein>
<dbReference type="GO" id="GO:0051011">
    <property type="term" value="F:microtubule minus-end binding"/>
    <property type="evidence" value="ECO:0007669"/>
    <property type="project" value="TreeGrafter"/>
</dbReference>
<comment type="similarity">
    <text evidence="4">Belongs to the TUBGCP family.</text>
</comment>
<gene>
    <name evidence="5" type="ORF">B9G98_00019</name>
</gene>
<accession>A0A2T0FBT3</accession>
<dbReference type="RefSeq" id="XP_024662345.1">
    <property type="nucleotide sequence ID" value="XM_024806577.1"/>
</dbReference>